<evidence type="ECO:0000256" key="2">
    <source>
        <dbReference type="SAM" id="MobiDB-lite"/>
    </source>
</evidence>
<protein>
    <submittedName>
        <fullName evidence="4">ABC transporter substrate-binding protein</fullName>
    </submittedName>
</protein>
<feature type="compositionally biased region" description="Acidic residues" evidence="2">
    <location>
        <begin position="62"/>
        <end position="71"/>
    </location>
</feature>
<feature type="region of interest" description="Disordered" evidence="2">
    <location>
        <begin position="40"/>
        <end position="77"/>
    </location>
</feature>
<keyword evidence="5" id="KW-1185">Reference proteome</keyword>
<dbReference type="InterPro" id="IPR000914">
    <property type="entry name" value="SBP_5_dom"/>
</dbReference>
<dbReference type="Proteomes" id="UP000282323">
    <property type="component" value="Unassembled WGS sequence"/>
</dbReference>
<reference evidence="4 5" key="1">
    <citation type="submission" date="2018-10" db="EMBL/GenBank/DDBJ databases">
        <title>Natrarchaeobius chitinivorans gen. nov., sp. nov., and Natrarchaeobius haloalkaliphilus sp. nov., alkaliphilic, chitin-utilizing haloarchaea from hypersaline alkaline lakes.</title>
        <authorList>
            <person name="Sorokin D.Y."/>
            <person name="Elcheninov A.G."/>
            <person name="Kostrikina N.A."/>
            <person name="Bale N.J."/>
            <person name="Sinninghe Damste J.S."/>
            <person name="Khijniak T.V."/>
            <person name="Kublanov I.V."/>
            <person name="Toshchakov S.V."/>
        </authorList>
    </citation>
    <scope>NUCLEOTIDE SEQUENCE [LARGE SCALE GENOMIC DNA]</scope>
    <source>
        <strain evidence="4 5">AArcht4T</strain>
    </source>
</reference>
<keyword evidence="1" id="KW-0732">Signal</keyword>
<dbReference type="Gene3D" id="3.40.190.10">
    <property type="entry name" value="Periplasmic binding protein-like II"/>
    <property type="match status" value="1"/>
</dbReference>
<dbReference type="InterPro" id="IPR039424">
    <property type="entry name" value="SBP_5"/>
</dbReference>
<organism evidence="4 5">
    <name type="scientific">Natrarchaeobius chitinivorans</name>
    <dbReference type="NCBI Taxonomy" id="1679083"/>
    <lineage>
        <taxon>Archaea</taxon>
        <taxon>Methanobacteriati</taxon>
        <taxon>Methanobacteriota</taxon>
        <taxon>Stenosarchaea group</taxon>
        <taxon>Halobacteria</taxon>
        <taxon>Halobacteriales</taxon>
        <taxon>Natrialbaceae</taxon>
        <taxon>Natrarchaeobius</taxon>
    </lineage>
</organism>
<sequence length="568" mass="63581">MPKPNSGESILEYDDVESTGLTRRQYATIVSSLGVASLAGCAGENGNGDTDGNGGNGNGTGTDDDDGDAGEPQDGGTLEVALSTGLSNLDGHMQTAPADQIVTYANTDFLFRVDHDMEVVGGLVESVDVNDDGTQWEMNIHEGVTFHPPHERELTAEDIAWNFDHVTDPERFSPRNKPWAGIADWHAEDDHTFVIEFDEGQLEFDSYMAGWHGFPIYSPDAIEDGMDMQTEPVATGPFVFEDWVTGEQLTLTRFDDYWHDEYPYVDEVVFRPIPDGSGRMTEIMQGDVDIVVDVPFDLLSQLEDDDATVVDQTDSFAILDLLINPTEETEENRGEDYPTTHPEVRQAISEAIDRNAMVDIIYNGQATATQNYFPEGSPYHIDYNPHSMGADPDAARALLDEAGFDEPEVTLISTAERDDMRELGQITAENLEAAGFAPDLQEYEQTVWSDRMWAGEFDIAVEDLFGAPSLSALRGFWRYEEDDPPFFNYMYEEHETIYQMWDEEGLTEEDPEERLSIFAEVQRMMVDDPIRCVVCHPDQITAYNESVQGYSTHPWGSNLDIHGTWLDQ</sequence>
<feature type="compositionally biased region" description="Gly residues" evidence="2">
    <location>
        <begin position="43"/>
        <end position="60"/>
    </location>
</feature>
<dbReference type="Pfam" id="PF00496">
    <property type="entry name" value="SBP_bac_5"/>
    <property type="match status" value="1"/>
</dbReference>
<feature type="domain" description="Solute-binding protein family 5" evidence="3">
    <location>
        <begin position="118"/>
        <end position="467"/>
    </location>
</feature>
<dbReference type="GO" id="GO:0015833">
    <property type="term" value="P:peptide transport"/>
    <property type="evidence" value="ECO:0007669"/>
    <property type="project" value="TreeGrafter"/>
</dbReference>
<dbReference type="PANTHER" id="PTHR30290:SF38">
    <property type="entry name" value="D,D-DIPEPTIDE-BINDING PERIPLASMIC PROTEIN DDPA-RELATED"/>
    <property type="match status" value="1"/>
</dbReference>
<dbReference type="Gene3D" id="3.10.105.10">
    <property type="entry name" value="Dipeptide-binding Protein, Domain 3"/>
    <property type="match status" value="1"/>
</dbReference>
<proteinExistence type="predicted"/>
<dbReference type="AlphaFoldDB" id="A0A3N6LW80"/>
<dbReference type="EMBL" id="REGA01000007">
    <property type="protein sequence ID" value="RQG94843.1"/>
    <property type="molecule type" value="Genomic_DNA"/>
</dbReference>
<dbReference type="GO" id="GO:0042597">
    <property type="term" value="C:periplasmic space"/>
    <property type="evidence" value="ECO:0007669"/>
    <property type="project" value="UniProtKB-ARBA"/>
</dbReference>
<dbReference type="RefSeq" id="WP_124195504.1">
    <property type="nucleotide sequence ID" value="NZ_REGA01000007.1"/>
</dbReference>
<dbReference type="PANTHER" id="PTHR30290">
    <property type="entry name" value="PERIPLASMIC BINDING COMPONENT OF ABC TRANSPORTER"/>
    <property type="match status" value="1"/>
</dbReference>
<dbReference type="CDD" id="cd00995">
    <property type="entry name" value="PBP2_NikA_DppA_OppA_like"/>
    <property type="match status" value="1"/>
</dbReference>
<dbReference type="PIRSF" id="PIRSF002741">
    <property type="entry name" value="MppA"/>
    <property type="match status" value="1"/>
</dbReference>
<dbReference type="GO" id="GO:0043190">
    <property type="term" value="C:ATP-binding cassette (ABC) transporter complex"/>
    <property type="evidence" value="ECO:0007669"/>
    <property type="project" value="InterPro"/>
</dbReference>
<dbReference type="SUPFAM" id="SSF53850">
    <property type="entry name" value="Periplasmic binding protein-like II"/>
    <property type="match status" value="1"/>
</dbReference>
<accession>A0A3N6LW80</accession>
<evidence type="ECO:0000259" key="3">
    <source>
        <dbReference type="Pfam" id="PF00496"/>
    </source>
</evidence>
<name>A0A3N6LW80_NATCH</name>
<dbReference type="Gene3D" id="3.90.76.10">
    <property type="entry name" value="Dipeptide-binding Protein, Domain 1"/>
    <property type="match status" value="1"/>
</dbReference>
<comment type="caution">
    <text evidence="4">The sequence shown here is derived from an EMBL/GenBank/DDBJ whole genome shotgun (WGS) entry which is preliminary data.</text>
</comment>
<evidence type="ECO:0000313" key="4">
    <source>
        <dbReference type="EMBL" id="RQG94843.1"/>
    </source>
</evidence>
<evidence type="ECO:0000313" key="5">
    <source>
        <dbReference type="Proteomes" id="UP000282323"/>
    </source>
</evidence>
<dbReference type="InterPro" id="IPR030678">
    <property type="entry name" value="Peptide/Ni-bd"/>
</dbReference>
<dbReference type="OrthoDB" id="233597at2157"/>
<evidence type="ECO:0000256" key="1">
    <source>
        <dbReference type="ARBA" id="ARBA00022729"/>
    </source>
</evidence>
<dbReference type="GO" id="GO:1904680">
    <property type="term" value="F:peptide transmembrane transporter activity"/>
    <property type="evidence" value="ECO:0007669"/>
    <property type="project" value="TreeGrafter"/>
</dbReference>
<gene>
    <name evidence="4" type="ORF">EA473_10105</name>
</gene>